<sequence>NAEFEDLPYYTEVRWLSCHKVLKVFNELSEEIGVFLESKLETSSFATIISDTLWKQDLAFLTDLTSHMNTLNINLQGRNKCITNMYDEISGFRSKLSLFKTHLTDNILVHFPCCSKLKEKYPDLVFATHIQILDDVKSEFDRRFEDFENYKTLFKLFMAPFSFDVAEAPLNLQLELI</sequence>
<proteinExistence type="predicted"/>
<name>A0A9P6GUD5_9MICR</name>
<dbReference type="PANTHER" id="PTHR45913">
    <property type="entry name" value="EPM2A-INTERACTING PROTEIN 1"/>
    <property type="match status" value="1"/>
</dbReference>
<feature type="non-terminal residue" evidence="1">
    <location>
        <position position="1"/>
    </location>
</feature>
<dbReference type="PANTHER" id="PTHR45913:SF5">
    <property type="entry name" value="GENERAL TRANSCRIPTION FACTOR II-I REPEAT DOMAIN-CONTAINING PROTEIN 2A-LIKE PROTEIN"/>
    <property type="match status" value="1"/>
</dbReference>
<dbReference type="OrthoDB" id="1101576at2759"/>
<comment type="caution">
    <text evidence="1">The sequence shown here is derived from an EMBL/GenBank/DDBJ whole genome shotgun (WGS) entry which is preliminary data.</text>
</comment>
<accession>A0A9P6GUD5</accession>
<dbReference type="AlphaFoldDB" id="A0A9P6GUD5"/>
<gene>
    <name evidence="1" type="primary">GTF2IRD2_2</name>
    <name evidence="1" type="ORF">NGRA_3618</name>
</gene>
<evidence type="ECO:0000313" key="1">
    <source>
        <dbReference type="EMBL" id="KAF9742714.1"/>
    </source>
</evidence>
<keyword evidence="2" id="KW-1185">Reference proteome</keyword>
<dbReference type="Proteomes" id="UP000740883">
    <property type="component" value="Unassembled WGS sequence"/>
</dbReference>
<reference evidence="1 2" key="1">
    <citation type="journal article" date="2020" name="Genome Biol. Evol.">
        <title>Comparative genomics of strictly vertically transmitted, feminizing microsporidia endosymbionts of amphipod crustaceans.</title>
        <authorList>
            <person name="Cormier A."/>
            <person name="Chebbi M.A."/>
            <person name="Giraud I."/>
            <person name="Wattier R."/>
            <person name="Teixeira M."/>
            <person name="Gilbert C."/>
            <person name="Rigaud T."/>
            <person name="Cordaux R."/>
        </authorList>
    </citation>
    <scope>NUCLEOTIDE SEQUENCE [LARGE SCALE GENOMIC DNA]</scope>
    <source>
        <strain evidence="1 2">Ou3-Ou53</strain>
    </source>
</reference>
<evidence type="ECO:0000313" key="2">
    <source>
        <dbReference type="Proteomes" id="UP000740883"/>
    </source>
</evidence>
<organism evidence="1 2">
    <name type="scientific">Nosema granulosis</name>
    <dbReference type="NCBI Taxonomy" id="83296"/>
    <lineage>
        <taxon>Eukaryota</taxon>
        <taxon>Fungi</taxon>
        <taxon>Fungi incertae sedis</taxon>
        <taxon>Microsporidia</taxon>
        <taxon>Nosematidae</taxon>
        <taxon>Nosema</taxon>
    </lineage>
</organism>
<dbReference type="EMBL" id="SBJO01001667">
    <property type="protein sequence ID" value="KAF9742714.1"/>
    <property type="molecule type" value="Genomic_DNA"/>
</dbReference>
<feature type="non-terminal residue" evidence="1">
    <location>
        <position position="177"/>
    </location>
</feature>
<protein>
    <submittedName>
        <fullName evidence="1">General transcription factor II-I repeat domain-containing protein 2</fullName>
    </submittedName>
</protein>